<dbReference type="AlphaFoldDB" id="A0A0G2AR34"/>
<dbReference type="InterPro" id="IPR036390">
    <property type="entry name" value="WH_DNA-bd_sf"/>
</dbReference>
<dbReference type="Proteomes" id="UP000034290">
    <property type="component" value="Unassembled WGS sequence"/>
</dbReference>
<dbReference type="InterPro" id="IPR002571">
    <property type="entry name" value="HrcA"/>
</dbReference>
<feature type="domain" description="Heat-inducible transcription repressor HrcA C-terminal" evidence="5">
    <location>
        <begin position="89"/>
        <end position="214"/>
    </location>
</feature>
<protein>
    <submittedName>
        <fullName evidence="6">Transcriptional regulator of heat shock protein</fullName>
    </submittedName>
</protein>
<evidence type="ECO:0000256" key="3">
    <source>
        <dbReference type="ARBA" id="ARBA00023016"/>
    </source>
</evidence>
<dbReference type="GO" id="GO:0003677">
    <property type="term" value="F:DNA binding"/>
    <property type="evidence" value="ECO:0007669"/>
    <property type="project" value="InterPro"/>
</dbReference>
<gene>
    <name evidence="6" type="ORF">UY81_C0049G0005</name>
</gene>
<dbReference type="InterPro" id="IPR036388">
    <property type="entry name" value="WH-like_DNA-bd_sf"/>
</dbReference>
<reference evidence="6 7" key="1">
    <citation type="journal article" date="2015" name="Nature">
        <title>rRNA introns, odd ribosomes, and small enigmatic genomes across a large radiation of phyla.</title>
        <authorList>
            <person name="Brown C.T."/>
            <person name="Hug L.A."/>
            <person name="Thomas B.C."/>
            <person name="Sharon I."/>
            <person name="Castelle C.J."/>
            <person name="Singh A."/>
            <person name="Wilkins M.J."/>
            <person name="Williams K.H."/>
            <person name="Banfield J.F."/>
        </authorList>
    </citation>
    <scope>NUCLEOTIDE SEQUENCE [LARGE SCALE GENOMIC DNA]</scope>
</reference>
<name>A0A0G2AR34_9BACT</name>
<evidence type="ECO:0000256" key="2">
    <source>
        <dbReference type="ARBA" id="ARBA00023015"/>
    </source>
</evidence>
<organism evidence="6 7">
    <name type="scientific">Candidatus Giovannonibacteria bacterium GW2011_GWA2_53_7</name>
    <dbReference type="NCBI Taxonomy" id="1618650"/>
    <lineage>
        <taxon>Bacteria</taxon>
        <taxon>Candidatus Giovannoniibacteriota</taxon>
    </lineage>
</organism>
<evidence type="ECO:0000259" key="5">
    <source>
        <dbReference type="Pfam" id="PF01628"/>
    </source>
</evidence>
<proteinExistence type="predicted"/>
<keyword evidence="3 6" id="KW-0346">Stress response</keyword>
<evidence type="ECO:0000313" key="6">
    <source>
        <dbReference type="EMBL" id="KKW35219.1"/>
    </source>
</evidence>
<keyword evidence="1" id="KW-0678">Repressor</keyword>
<dbReference type="PANTHER" id="PTHR34824:SF1">
    <property type="entry name" value="HEAT-INDUCIBLE TRANSCRIPTION REPRESSOR HRCA"/>
    <property type="match status" value="1"/>
</dbReference>
<dbReference type="GO" id="GO:0045892">
    <property type="term" value="P:negative regulation of DNA-templated transcription"/>
    <property type="evidence" value="ECO:0007669"/>
    <property type="project" value="TreeGrafter"/>
</dbReference>
<sequence>MDSRKKALLSQIIRQYVKSALPVGSKLLEASSRLGVSSATIRNEMADLEKDGYIIQPHTSAGRIPTEKGYRFFLENYVQAGRITDREKKAIQNVLKKGSVESSVKEVAKKLAEFSQNAVIAVFSDSNIYYTGLANLFSQPEFKQAEMVYNISLVIDHLEQVVERIFGEVDQTLVKIGSDNPFGQDCSSVLGRWQINSQSGIMAILGPMRMDYEKNLGLINYLNREI</sequence>
<comment type="caution">
    <text evidence="6">The sequence shown here is derived from an EMBL/GenBank/DDBJ whole genome shotgun (WGS) entry which is preliminary data.</text>
</comment>
<evidence type="ECO:0000256" key="4">
    <source>
        <dbReference type="ARBA" id="ARBA00023163"/>
    </source>
</evidence>
<dbReference type="SUPFAM" id="SSF46785">
    <property type="entry name" value="Winged helix' DNA-binding domain"/>
    <property type="match status" value="1"/>
</dbReference>
<dbReference type="Gene3D" id="1.10.10.10">
    <property type="entry name" value="Winged helix-like DNA-binding domain superfamily/Winged helix DNA-binding domain"/>
    <property type="match status" value="1"/>
</dbReference>
<keyword evidence="2" id="KW-0805">Transcription regulation</keyword>
<keyword evidence="4" id="KW-0804">Transcription</keyword>
<dbReference type="Pfam" id="PF01628">
    <property type="entry name" value="HrcA"/>
    <property type="match status" value="1"/>
</dbReference>
<dbReference type="SUPFAM" id="SSF55781">
    <property type="entry name" value="GAF domain-like"/>
    <property type="match status" value="1"/>
</dbReference>
<dbReference type="Gene3D" id="3.30.450.40">
    <property type="match status" value="1"/>
</dbReference>
<dbReference type="InterPro" id="IPR029016">
    <property type="entry name" value="GAF-like_dom_sf"/>
</dbReference>
<evidence type="ECO:0000256" key="1">
    <source>
        <dbReference type="ARBA" id="ARBA00022491"/>
    </source>
</evidence>
<evidence type="ECO:0000313" key="7">
    <source>
        <dbReference type="Proteomes" id="UP000034290"/>
    </source>
</evidence>
<dbReference type="EMBL" id="LCRM01000049">
    <property type="protein sequence ID" value="KKW35219.1"/>
    <property type="molecule type" value="Genomic_DNA"/>
</dbReference>
<dbReference type="PATRIC" id="fig|1618650.3.peg.476"/>
<dbReference type="InterPro" id="IPR021153">
    <property type="entry name" value="HrcA_C"/>
</dbReference>
<accession>A0A0G2AR34</accession>
<dbReference type="PANTHER" id="PTHR34824">
    <property type="entry name" value="HEAT-INDUCIBLE TRANSCRIPTION REPRESSOR HRCA"/>
    <property type="match status" value="1"/>
</dbReference>